<dbReference type="UniPathway" id="UPA00359">
    <property type="reaction ID" value="UER00482"/>
</dbReference>
<dbReference type="InterPro" id="IPR027417">
    <property type="entry name" value="P-loop_NTPase"/>
</dbReference>
<evidence type="ECO:0000256" key="11">
    <source>
        <dbReference type="ARBA" id="ARBA00023098"/>
    </source>
</evidence>
<evidence type="ECO:0000256" key="4">
    <source>
        <dbReference type="ARBA" id="ARBA00016436"/>
    </source>
</evidence>
<feature type="binding site" evidence="13">
    <location>
        <begin position="57"/>
        <end position="64"/>
    </location>
    <ligand>
        <name>ATP</name>
        <dbReference type="ChEBI" id="CHEBI:30616"/>
    </ligand>
</feature>
<dbReference type="GO" id="GO:0005524">
    <property type="term" value="F:ATP binding"/>
    <property type="evidence" value="ECO:0007669"/>
    <property type="project" value="UniProtKB-UniRule"/>
</dbReference>
<evidence type="ECO:0000256" key="3">
    <source>
        <dbReference type="ARBA" id="ARBA00012071"/>
    </source>
</evidence>
<dbReference type="GO" id="GO:0009244">
    <property type="term" value="P:lipopolysaccharide core region biosynthetic process"/>
    <property type="evidence" value="ECO:0007669"/>
    <property type="project" value="TreeGrafter"/>
</dbReference>
<evidence type="ECO:0000313" key="15">
    <source>
        <dbReference type="Proteomes" id="UP000273675"/>
    </source>
</evidence>
<dbReference type="EMBL" id="RBIM01000001">
    <property type="protein sequence ID" value="RKR04005.1"/>
    <property type="molecule type" value="Genomic_DNA"/>
</dbReference>
<reference evidence="14 15" key="1">
    <citation type="submission" date="2018-10" db="EMBL/GenBank/DDBJ databases">
        <title>Genomic Encyclopedia of Type Strains, Phase IV (KMG-IV): sequencing the most valuable type-strain genomes for metagenomic binning, comparative biology and taxonomic classification.</title>
        <authorList>
            <person name="Goeker M."/>
        </authorList>
    </citation>
    <scope>NUCLEOTIDE SEQUENCE [LARGE SCALE GENOMIC DNA]</scope>
    <source>
        <strain evidence="14 15">DSM 4734</strain>
    </source>
</reference>
<protein>
    <recommendedName>
        <fullName evidence="4 13">Tetraacyldisaccharide 4'-kinase</fullName>
        <ecNumber evidence="3 13">2.7.1.130</ecNumber>
    </recommendedName>
    <alternativeName>
        <fullName evidence="12 13">Lipid A 4'-kinase</fullName>
    </alternativeName>
</protein>
<evidence type="ECO:0000256" key="10">
    <source>
        <dbReference type="ARBA" id="ARBA00022840"/>
    </source>
</evidence>
<dbReference type="GO" id="GO:0009245">
    <property type="term" value="P:lipid A biosynthetic process"/>
    <property type="evidence" value="ECO:0007669"/>
    <property type="project" value="UniProtKB-UniRule"/>
</dbReference>
<sequence>MKEPAFWRTDGGRGSGALARALLSPLGWLYAWAVARRIRRATPVRIRPKVVCIGNLTVGGTGKTPVTQTLMQRLAAMDITTVSLSRGYGGAEAGPLQVDPDQHAAADVGDEPLLLASSGQAWIARDRAAGGQAIDAAGGIDLVLMDDGHQNPDLAKDCSIIVVDGVTGWGPGTIFPAGPLREPVKAGLARADAVIVMMPDEDSQPDWAGLGLADLEIPAFHAWLEPVAPPPPGKLVAFAGIGRPQKFFDALQAAGGDLGEVAVYGDHHSFTAGDIRHLDALASAHDAQLVTTEKDWVRLPPDIRARVTAWPVRAVFANPGALDGLLRDIVDGAANAG</sequence>
<keyword evidence="6 13" id="KW-0441">Lipid A biosynthesis</keyword>
<keyword evidence="11 13" id="KW-0443">Lipid metabolism</keyword>
<dbReference type="OrthoDB" id="9766423at2"/>
<evidence type="ECO:0000313" key="14">
    <source>
        <dbReference type="EMBL" id="RKR04005.1"/>
    </source>
</evidence>
<dbReference type="EC" id="2.7.1.130" evidence="3 13"/>
<proteinExistence type="inferred from homology"/>
<comment type="caution">
    <text evidence="14">The sequence shown here is derived from an EMBL/GenBank/DDBJ whole genome shotgun (WGS) entry which is preliminary data.</text>
</comment>
<evidence type="ECO:0000256" key="5">
    <source>
        <dbReference type="ARBA" id="ARBA00022516"/>
    </source>
</evidence>
<gene>
    <name evidence="13" type="primary">lpxK</name>
    <name evidence="14" type="ORF">C7435_0448</name>
</gene>
<dbReference type="Proteomes" id="UP000273675">
    <property type="component" value="Unassembled WGS sequence"/>
</dbReference>
<evidence type="ECO:0000256" key="2">
    <source>
        <dbReference type="ARBA" id="ARBA00004870"/>
    </source>
</evidence>
<evidence type="ECO:0000256" key="1">
    <source>
        <dbReference type="ARBA" id="ARBA00002274"/>
    </source>
</evidence>
<dbReference type="GO" id="GO:0009029">
    <property type="term" value="F:lipid-A 4'-kinase activity"/>
    <property type="evidence" value="ECO:0007669"/>
    <property type="project" value="UniProtKB-UniRule"/>
</dbReference>
<evidence type="ECO:0000256" key="12">
    <source>
        <dbReference type="ARBA" id="ARBA00029757"/>
    </source>
</evidence>
<comment type="pathway">
    <text evidence="2 13">Glycolipid biosynthesis; lipid IV(A) biosynthesis; lipid IV(A) from (3R)-3-hydroxytetradecanoyl-[acyl-carrier-protein] and UDP-N-acetyl-alpha-D-glucosamine: step 6/6.</text>
</comment>
<keyword evidence="5 13" id="KW-0444">Lipid biosynthesis</keyword>
<dbReference type="GO" id="GO:0005886">
    <property type="term" value="C:plasma membrane"/>
    <property type="evidence" value="ECO:0007669"/>
    <property type="project" value="TreeGrafter"/>
</dbReference>
<comment type="function">
    <text evidence="1 13">Transfers the gamma-phosphate of ATP to the 4'-position of a tetraacyldisaccharide 1-phosphate intermediate (termed DS-1-P) to form tetraacyldisaccharide 1,4'-bis-phosphate (lipid IVA).</text>
</comment>
<organism evidence="14 15">
    <name type="scientific">Maricaulis maris</name>
    <dbReference type="NCBI Taxonomy" id="74318"/>
    <lineage>
        <taxon>Bacteria</taxon>
        <taxon>Pseudomonadati</taxon>
        <taxon>Pseudomonadota</taxon>
        <taxon>Alphaproteobacteria</taxon>
        <taxon>Maricaulales</taxon>
        <taxon>Maricaulaceae</taxon>
        <taxon>Maricaulis</taxon>
    </lineage>
</organism>
<dbReference type="Pfam" id="PF02606">
    <property type="entry name" value="LpxK"/>
    <property type="match status" value="1"/>
</dbReference>
<dbReference type="HAMAP" id="MF_00409">
    <property type="entry name" value="LpxK"/>
    <property type="match status" value="1"/>
</dbReference>
<evidence type="ECO:0000256" key="9">
    <source>
        <dbReference type="ARBA" id="ARBA00022777"/>
    </source>
</evidence>
<name>A0A495DM70_9PROT</name>
<dbReference type="RefSeq" id="WP_121209852.1">
    <property type="nucleotide sequence ID" value="NZ_RBIM01000001.1"/>
</dbReference>
<dbReference type="PANTHER" id="PTHR42724:SF1">
    <property type="entry name" value="TETRAACYLDISACCHARIDE 4'-KINASE, MITOCHONDRIAL-RELATED"/>
    <property type="match status" value="1"/>
</dbReference>
<keyword evidence="9 13" id="KW-0418">Kinase</keyword>
<keyword evidence="7 13" id="KW-0808">Transferase</keyword>
<evidence type="ECO:0000256" key="13">
    <source>
        <dbReference type="HAMAP-Rule" id="MF_00409"/>
    </source>
</evidence>
<dbReference type="InterPro" id="IPR003758">
    <property type="entry name" value="LpxK"/>
</dbReference>
<keyword evidence="10 13" id="KW-0067">ATP-binding</keyword>
<evidence type="ECO:0000256" key="8">
    <source>
        <dbReference type="ARBA" id="ARBA00022741"/>
    </source>
</evidence>
<accession>A0A495DM70</accession>
<evidence type="ECO:0000256" key="7">
    <source>
        <dbReference type="ARBA" id="ARBA00022679"/>
    </source>
</evidence>
<dbReference type="NCBIfam" id="TIGR00682">
    <property type="entry name" value="lpxK"/>
    <property type="match status" value="1"/>
</dbReference>
<dbReference type="PANTHER" id="PTHR42724">
    <property type="entry name" value="TETRAACYLDISACCHARIDE 4'-KINASE"/>
    <property type="match status" value="1"/>
</dbReference>
<evidence type="ECO:0000256" key="6">
    <source>
        <dbReference type="ARBA" id="ARBA00022556"/>
    </source>
</evidence>
<dbReference type="AlphaFoldDB" id="A0A495DM70"/>
<comment type="similarity">
    <text evidence="13">Belongs to the LpxK family.</text>
</comment>
<keyword evidence="8 13" id="KW-0547">Nucleotide-binding</keyword>
<comment type="catalytic activity">
    <reaction evidence="13">
        <text>a lipid A disaccharide + ATP = a lipid IVA + ADP + H(+)</text>
        <dbReference type="Rhea" id="RHEA:67840"/>
        <dbReference type="ChEBI" id="CHEBI:15378"/>
        <dbReference type="ChEBI" id="CHEBI:30616"/>
        <dbReference type="ChEBI" id="CHEBI:176343"/>
        <dbReference type="ChEBI" id="CHEBI:176425"/>
        <dbReference type="ChEBI" id="CHEBI:456216"/>
        <dbReference type="EC" id="2.7.1.130"/>
    </reaction>
</comment>
<dbReference type="SUPFAM" id="SSF52540">
    <property type="entry name" value="P-loop containing nucleoside triphosphate hydrolases"/>
    <property type="match status" value="1"/>
</dbReference>